<organism evidence="2 3">
    <name type="scientific">Fasciolopsis buskii</name>
    <dbReference type="NCBI Taxonomy" id="27845"/>
    <lineage>
        <taxon>Eukaryota</taxon>
        <taxon>Metazoa</taxon>
        <taxon>Spiralia</taxon>
        <taxon>Lophotrochozoa</taxon>
        <taxon>Platyhelminthes</taxon>
        <taxon>Trematoda</taxon>
        <taxon>Digenea</taxon>
        <taxon>Plagiorchiida</taxon>
        <taxon>Echinostomata</taxon>
        <taxon>Echinostomatoidea</taxon>
        <taxon>Fasciolidae</taxon>
        <taxon>Fasciolopsis</taxon>
    </lineage>
</organism>
<sequence>EGTTDLSSLRTQILTTCAVVSRVATRTRSHSVEISETSCPDSPSMDAPASPSETTDTDFNVGEPNHITRSLTTPLEIPLEPVQNDTLTSTRTSLSRCSSPKGGVDDVSIGKNQKLSSLHPFCSTAVRFIHPEE</sequence>
<dbReference type="EMBL" id="LUCM01004481">
    <property type="protein sequence ID" value="KAA0194279.1"/>
    <property type="molecule type" value="Genomic_DNA"/>
</dbReference>
<feature type="region of interest" description="Disordered" evidence="1">
    <location>
        <begin position="82"/>
        <end position="105"/>
    </location>
</feature>
<evidence type="ECO:0000256" key="1">
    <source>
        <dbReference type="SAM" id="MobiDB-lite"/>
    </source>
</evidence>
<keyword evidence="3" id="KW-1185">Reference proteome</keyword>
<protein>
    <submittedName>
        <fullName evidence="2">Uncharacterized protein</fullName>
    </submittedName>
</protein>
<reference evidence="2" key="1">
    <citation type="submission" date="2019-05" db="EMBL/GenBank/DDBJ databases">
        <title>Annotation for the trematode Fasciolopsis buski.</title>
        <authorList>
            <person name="Choi Y.-J."/>
        </authorList>
    </citation>
    <scope>NUCLEOTIDE SEQUENCE</scope>
    <source>
        <strain evidence="2">HT</strain>
        <tissue evidence="2">Whole worm</tissue>
    </source>
</reference>
<feature type="compositionally biased region" description="Low complexity" evidence="1">
    <location>
        <begin position="40"/>
        <end position="52"/>
    </location>
</feature>
<accession>A0A8E0VKV4</accession>
<evidence type="ECO:0000313" key="2">
    <source>
        <dbReference type="EMBL" id="KAA0194279.1"/>
    </source>
</evidence>
<gene>
    <name evidence="2" type="ORF">FBUS_10078</name>
</gene>
<feature type="compositionally biased region" description="Low complexity" evidence="1">
    <location>
        <begin position="86"/>
        <end position="99"/>
    </location>
</feature>
<dbReference type="AlphaFoldDB" id="A0A8E0VKV4"/>
<dbReference type="Proteomes" id="UP000728185">
    <property type="component" value="Unassembled WGS sequence"/>
</dbReference>
<name>A0A8E0VKV4_9TREM</name>
<feature type="non-terminal residue" evidence="2">
    <location>
        <position position="133"/>
    </location>
</feature>
<evidence type="ECO:0000313" key="3">
    <source>
        <dbReference type="Proteomes" id="UP000728185"/>
    </source>
</evidence>
<comment type="caution">
    <text evidence="2">The sequence shown here is derived from an EMBL/GenBank/DDBJ whole genome shotgun (WGS) entry which is preliminary data.</text>
</comment>
<proteinExistence type="predicted"/>
<feature type="region of interest" description="Disordered" evidence="1">
    <location>
        <begin position="25"/>
        <end position="63"/>
    </location>
</feature>